<dbReference type="GO" id="GO:0006260">
    <property type="term" value="P:DNA replication"/>
    <property type="evidence" value="ECO:0007669"/>
    <property type="project" value="UniProtKB-KW"/>
</dbReference>
<evidence type="ECO:0000313" key="9">
    <source>
        <dbReference type="Proteomes" id="UP000750711"/>
    </source>
</evidence>
<accession>A0A9P8IEI1</accession>
<organism evidence="8 9">
    <name type="scientific">Trichoglossum hirsutum</name>
    <dbReference type="NCBI Taxonomy" id="265104"/>
    <lineage>
        <taxon>Eukaryota</taxon>
        <taxon>Fungi</taxon>
        <taxon>Dikarya</taxon>
        <taxon>Ascomycota</taxon>
        <taxon>Pezizomycotina</taxon>
        <taxon>Geoglossomycetes</taxon>
        <taxon>Geoglossales</taxon>
        <taxon>Geoglossaceae</taxon>
        <taxon>Trichoglossum</taxon>
    </lineage>
</organism>
<feature type="non-terminal residue" evidence="8">
    <location>
        <position position="325"/>
    </location>
</feature>
<protein>
    <recommendedName>
        <fullName evidence="7">ORC6 first cyclin-like domain-containing protein</fullName>
    </recommendedName>
</protein>
<dbReference type="GO" id="GO:0005664">
    <property type="term" value="C:nuclear origin of replication recognition complex"/>
    <property type="evidence" value="ECO:0007669"/>
    <property type="project" value="InterPro"/>
</dbReference>
<dbReference type="Proteomes" id="UP000750711">
    <property type="component" value="Unassembled WGS sequence"/>
</dbReference>
<feature type="domain" description="ORC6 first cyclin-like" evidence="7">
    <location>
        <begin position="9"/>
        <end position="107"/>
    </location>
</feature>
<evidence type="ECO:0000256" key="6">
    <source>
        <dbReference type="SAM" id="MobiDB-lite"/>
    </source>
</evidence>
<dbReference type="AlphaFoldDB" id="A0A9P8IEI1"/>
<evidence type="ECO:0000256" key="4">
    <source>
        <dbReference type="ARBA" id="ARBA00023125"/>
    </source>
</evidence>
<feature type="compositionally biased region" description="Low complexity" evidence="6">
    <location>
        <begin position="124"/>
        <end position="134"/>
    </location>
</feature>
<evidence type="ECO:0000313" key="8">
    <source>
        <dbReference type="EMBL" id="KAH0548122.1"/>
    </source>
</evidence>
<keyword evidence="9" id="KW-1185">Reference proteome</keyword>
<dbReference type="EMBL" id="JAGHQM010002818">
    <property type="protein sequence ID" value="KAH0548122.1"/>
    <property type="molecule type" value="Genomic_DNA"/>
</dbReference>
<evidence type="ECO:0000256" key="5">
    <source>
        <dbReference type="ARBA" id="ARBA00023242"/>
    </source>
</evidence>
<sequence>MSKTLELALTGLLPTLDGPLPQELIELSSSLLAQSRTKVSSLKAEEETARAYICANLASVLKAEGLICFGEGRLKGSLNLPKIEPRPPCPPRIYQKLYKYFETTLLPPRPRERPPNTPTKNAVATAASSAARSPRTPPKRQQQQQQEEEGQSRQKPTPQKPPPFSKNPSTIKESTALVIPRWVAPSISRLCTKLLAPAAIPYVLDGVTTILAQSSPFLSNAKNAPPEDKKDKIPALVIAVYFFVTTRLSNQETTGSEYVRQRKAAMTALEADPRILEINEPFGTKDVDAWLKEISDRGWLRLHWFNDVPEGTGLSLEEDVAEPVG</sequence>
<name>A0A9P8IEI1_9PEZI</name>
<reference evidence="8" key="1">
    <citation type="submission" date="2021-03" db="EMBL/GenBank/DDBJ databases">
        <title>Comparative genomics and phylogenomic investigation of the class Geoglossomycetes provide insights into ecological specialization and systematics.</title>
        <authorList>
            <person name="Melie T."/>
            <person name="Pirro S."/>
            <person name="Miller A.N."/>
            <person name="Quandt A."/>
        </authorList>
    </citation>
    <scope>NUCLEOTIDE SEQUENCE</scope>
    <source>
        <strain evidence="8">CAQ_001_2017</strain>
    </source>
</reference>
<evidence type="ECO:0000256" key="1">
    <source>
        <dbReference type="ARBA" id="ARBA00004123"/>
    </source>
</evidence>
<keyword evidence="5" id="KW-0539">Nucleus</keyword>
<comment type="subcellular location">
    <subcellularLocation>
        <location evidence="1">Nucleus</location>
    </subcellularLocation>
</comment>
<dbReference type="GO" id="GO:0003677">
    <property type="term" value="F:DNA binding"/>
    <property type="evidence" value="ECO:0007669"/>
    <property type="project" value="UniProtKB-KW"/>
</dbReference>
<comment type="caution">
    <text evidence="8">The sequence shown here is derived from an EMBL/GenBank/DDBJ whole genome shotgun (WGS) entry which is preliminary data.</text>
</comment>
<dbReference type="InterPro" id="IPR008721">
    <property type="entry name" value="ORC6_cyclin_first"/>
</dbReference>
<comment type="similarity">
    <text evidence="2">Belongs to the ORC6 family.</text>
</comment>
<proteinExistence type="inferred from homology"/>
<keyword evidence="4" id="KW-0238">DNA-binding</keyword>
<feature type="region of interest" description="Disordered" evidence="6">
    <location>
        <begin position="105"/>
        <end position="170"/>
    </location>
</feature>
<evidence type="ECO:0000259" key="7">
    <source>
        <dbReference type="Pfam" id="PF05460"/>
    </source>
</evidence>
<evidence type="ECO:0000256" key="3">
    <source>
        <dbReference type="ARBA" id="ARBA00022705"/>
    </source>
</evidence>
<evidence type="ECO:0000256" key="2">
    <source>
        <dbReference type="ARBA" id="ARBA00010840"/>
    </source>
</evidence>
<dbReference type="Pfam" id="PF05460">
    <property type="entry name" value="ORC6"/>
    <property type="match status" value="1"/>
</dbReference>
<keyword evidence="3" id="KW-0235">DNA replication</keyword>
<gene>
    <name evidence="8" type="ORF">GP486_008150</name>
</gene>